<feature type="region of interest" description="Disordered" evidence="1">
    <location>
        <begin position="58"/>
        <end position="84"/>
    </location>
</feature>
<sequence>MESLHFKMLSNQDSVTTLAALVGKELPEGPRADGGQLASLLKDKGYTTGHFGKWHLGTLSRTQSSKRRKASPSTELRSAMGTRL</sequence>
<dbReference type="InterPro" id="IPR017850">
    <property type="entry name" value="Alkaline_phosphatase_core_sf"/>
</dbReference>
<gene>
    <name evidence="2" type="ORF">Poly41_62020</name>
</gene>
<evidence type="ECO:0000313" key="2">
    <source>
        <dbReference type="EMBL" id="TWU31333.1"/>
    </source>
</evidence>
<name>A0A5C6D2B9_9BACT</name>
<dbReference type="SUPFAM" id="SSF53649">
    <property type="entry name" value="Alkaline phosphatase-like"/>
    <property type="match status" value="1"/>
</dbReference>
<dbReference type="AlphaFoldDB" id="A0A5C6D2B9"/>
<comment type="caution">
    <text evidence="2">The sequence shown here is derived from an EMBL/GenBank/DDBJ whole genome shotgun (WGS) entry which is preliminary data.</text>
</comment>
<accession>A0A5C6D2B9</accession>
<dbReference type="EMBL" id="SJPV01000017">
    <property type="protein sequence ID" value="TWU31333.1"/>
    <property type="molecule type" value="Genomic_DNA"/>
</dbReference>
<keyword evidence="3" id="KW-1185">Reference proteome</keyword>
<organism evidence="2 3">
    <name type="scientific">Novipirellula artificiosorum</name>
    <dbReference type="NCBI Taxonomy" id="2528016"/>
    <lineage>
        <taxon>Bacteria</taxon>
        <taxon>Pseudomonadati</taxon>
        <taxon>Planctomycetota</taxon>
        <taxon>Planctomycetia</taxon>
        <taxon>Pirellulales</taxon>
        <taxon>Pirellulaceae</taxon>
        <taxon>Novipirellula</taxon>
    </lineage>
</organism>
<evidence type="ECO:0000256" key="1">
    <source>
        <dbReference type="SAM" id="MobiDB-lite"/>
    </source>
</evidence>
<reference evidence="2 3" key="1">
    <citation type="submission" date="2019-02" db="EMBL/GenBank/DDBJ databases">
        <title>Deep-cultivation of Planctomycetes and their phenomic and genomic characterization uncovers novel biology.</title>
        <authorList>
            <person name="Wiegand S."/>
            <person name="Jogler M."/>
            <person name="Boedeker C."/>
            <person name="Pinto D."/>
            <person name="Vollmers J."/>
            <person name="Rivas-Marin E."/>
            <person name="Kohn T."/>
            <person name="Peeters S.H."/>
            <person name="Heuer A."/>
            <person name="Rast P."/>
            <person name="Oberbeckmann S."/>
            <person name="Bunk B."/>
            <person name="Jeske O."/>
            <person name="Meyerdierks A."/>
            <person name="Storesund J.E."/>
            <person name="Kallscheuer N."/>
            <person name="Luecker S."/>
            <person name="Lage O.M."/>
            <person name="Pohl T."/>
            <person name="Merkel B.J."/>
            <person name="Hornburger P."/>
            <person name="Mueller R.-W."/>
            <person name="Bruemmer F."/>
            <person name="Labrenz M."/>
            <person name="Spormann A.M."/>
            <person name="Op Den Camp H."/>
            <person name="Overmann J."/>
            <person name="Amann R."/>
            <person name="Jetten M.S.M."/>
            <person name="Mascher T."/>
            <person name="Medema M.H."/>
            <person name="Devos D.P."/>
            <person name="Kaster A.-K."/>
            <person name="Ovreas L."/>
            <person name="Rohde M."/>
            <person name="Galperin M.Y."/>
            <person name="Jogler C."/>
        </authorList>
    </citation>
    <scope>NUCLEOTIDE SEQUENCE [LARGE SCALE GENOMIC DNA]</scope>
    <source>
        <strain evidence="2 3">Poly41</strain>
    </source>
</reference>
<dbReference type="Proteomes" id="UP000319143">
    <property type="component" value="Unassembled WGS sequence"/>
</dbReference>
<evidence type="ECO:0000313" key="3">
    <source>
        <dbReference type="Proteomes" id="UP000319143"/>
    </source>
</evidence>
<dbReference type="Gene3D" id="3.40.720.10">
    <property type="entry name" value="Alkaline Phosphatase, subunit A"/>
    <property type="match status" value="1"/>
</dbReference>
<protein>
    <submittedName>
        <fullName evidence="2">Uncharacterized protein</fullName>
    </submittedName>
</protein>
<proteinExistence type="predicted"/>